<dbReference type="PATRIC" id="fig|1094558.3.peg.1482"/>
<dbReference type="PIRSF" id="PIRSF036428">
    <property type="entry name" value="CobL"/>
    <property type="match status" value="1"/>
</dbReference>
<evidence type="ECO:0000256" key="2">
    <source>
        <dbReference type="ARBA" id="ARBA00022573"/>
    </source>
</evidence>
<dbReference type="InterPro" id="IPR014008">
    <property type="entry name" value="Cbl_synth_MTase_CbiT"/>
</dbReference>
<organism evidence="7 8">
    <name type="scientific">Bartonella tamiae Th239</name>
    <dbReference type="NCBI Taxonomy" id="1094558"/>
    <lineage>
        <taxon>Bacteria</taxon>
        <taxon>Pseudomonadati</taxon>
        <taxon>Pseudomonadota</taxon>
        <taxon>Alphaproteobacteria</taxon>
        <taxon>Hyphomicrobiales</taxon>
        <taxon>Bartonellaceae</taxon>
        <taxon>Bartonella</taxon>
    </lineage>
</organism>
<evidence type="ECO:0000256" key="1">
    <source>
        <dbReference type="ARBA" id="ARBA00004953"/>
    </source>
</evidence>
<dbReference type="Proteomes" id="UP000008952">
    <property type="component" value="Unassembled WGS sequence"/>
</dbReference>
<dbReference type="Gene3D" id="3.40.50.150">
    <property type="entry name" value="Vaccinia Virus protein VP39"/>
    <property type="match status" value="1"/>
</dbReference>
<dbReference type="SUPFAM" id="SSF53790">
    <property type="entry name" value="Tetrapyrrole methylase"/>
    <property type="match status" value="1"/>
</dbReference>
<dbReference type="GO" id="GO:0009236">
    <property type="term" value="P:cobalamin biosynthetic process"/>
    <property type="evidence" value="ECO:0007669"/>
    <property type="project" value="UniProtKB-UniPathway"/>
</dbReference>
<proteinExistence type="predicted"/>
<keyword evidence="2" id="KW-0169">Cobalamin biosynthesis</keyword>
<dbReference type="PANTHER" id="PTHR43182">
    <property type="entry name" value="COBALT-PRECORRIN-6B C(15)-METHYLTRANSFERASE (DECARBOXYLATING)"/>
    <property type="match status" value="1"/>
</dbReference>
<dbReference type="NCBIfam" id="TIGR02467">
    <property type="entry name" value="CbiE"/>
    <property type="match status" value="1"/>
</dbReference>
<name>J0QZZ7_9HYPH</name>
<sequence>MNKNSWLTIIGIGDDGWNGLSSNHKDILLRAKTIFGGKRHIEFLPETVKNNAREWPSPLKNAFPKLHNLKGTATVILASGDPMFFGIGATLLREFTIDEITILPHPSSFSLAASRLGWALQDVECFSVHGRPISVLQRHFQNNLKIFILSENKETPSKIAQLLTEKGFGQTKMTIFEHLNGKDEHLFHSTANSFKLEKGADLNIIALECIADKNAVIYPPTTPLPDEFFYHDGQLTKQDIRAVVMAHLAPKYGEVLWDIGAGCGSISIEWLRNARNTRAYAIEKNQERQKLILKNAQNFGVPFLNLIAGTAPESLEELEKPDAIFIGGGLTSSIVVEHLWSKLKSGGRLIANGVTLETVALLQSYAKTYNGRLINIAVSHSETLGRFQIMRPTLAVTLLIAIKP</sequence>
<dbReference type="GO" id="GO:0008276">
    <property type="term" value="F:protein methyltransferase activity"/>
    <property type="evidence" value="ECO:0007669"/>
    <property type="project" value="InterPro"/>
</dbReference>
<dbReference type="GO" id="GO:0032259">
    <property type="term" value="P:methylation"/>
    <property type="evidence" value="ECO:0007669"/>
    <property type="project" value="UniProtKB-KW"/>
</dbReference>
<evidence type="ECO:0000256" key="3">
    <source>
        <dbReference type="ARBA" id="ARBA00022603"/>
    </source>
</evidence>
<evidence type="ECO:0000256" key="4">
    <source>
        <dbReference type="ARBA" id="ARBA00022679"/>
    </source>
</evidence>
<dbReference type="PANTHER" id="PTHR43182:SF1">
    <property type="entry name" value="COBALT-PRECORRIN-7 C(5)-METHYLTRANSFERASE"/>
    <property type="match status" value="1"/>
</dbReference>
<dbReference type="HOGENOM" id="CLU_031955_0_0_5"/>
<dbReference type="InterPro" id="IPR050714">
    <property type="entry name" value="Cobalamin_biosynth_MTase"/>
</dbReference>
<dbReference type="eggNOG" id="COG2241">
    <property type="taxonomic scope" value="Bacteria"/>
</dbReference>
<dbReference type="CDD" id="cd11644">
    <property type="entry name" value="Precorrin-6Y-MT"/>
    <property type="match status" value="1"/>
</dbReference>
<protein>
    <submittedName>
        <fullName evidence="7">Precorrin-6y C5,15-methyltransferase (Decarboxylating), CbiE subunit</fullName>
    </submittedName>
</protein>
<dbReference type="InterPro" id="IPR029063">
    <property type="entry name" value="SAM-dependent_MTases_sf"/>
</dbReference>
<evidence type="ECO:0000313" key="7">
    <source>
        <dbReference type="EMBL" id="EJF88829.1"/>
    </source>
</evidence>
<evidence type="ECO:0000313" key="8">
    <source>
        <dbReference type="Proteomes" id="UP000008952"/>
    </source>
</evidence>
<dbReference type="NCBIfam" id="TIGR02469">
    <property type="entry name" value="CbiT"/>
    <property type="match status" value="1"/>
</dbReference>
<dbReference type="InterPro" id="IPR000878">
    <property type="entry name" value="4pyrrol_Mease"/>
</dbReference>
<dbReference type="InterPro" id="IPR014777">
    <property type="entry name" value="4pyrrole_Mease_sub1"/>
</dbReference>
<dbReference type="AlphaFoldDB" id="J0QZZ7"/>
<feature type="domain" description="Tetrapyrrole methylase" evidence="6">
    <location>
        <begin position="7"/>
        <end position="192"/>
    </location>
</feature>
<dbReference type="CDD" id="cd02440">
    <property type="entry name" value="AdoMet_MTases"/>
    <property type="match status" value="1"/>
</dbReference>
<dbReference type="RefSeq" id="WP_008039703.1">
    <property type="nucleotide sequence ID" value="NZ_JH725147.1"/>
</dbReference>
<dbReference type="InterPro" id="IPR006365">
    <property type="entry name" value="Cbl_synth_CobL"/>
</dbReference>
<keyword evidence="4 7" id="KW-0808">Transferase</keyword>
<dbReference type="EMBL" id="AIMB01000008">
    <property type="protein sequence ID" value="EJF88829.1"/>
    <property type="molecule type" value="Genomic_DNA"/>
</dbReference>
<reference evidence="7 8" key="1">
    <citation type="submission" date="2012-03" db="EMBL/GenBank/DDBJ databases">
        <title>The Genome Sequence of Bartonella tamiae Th239.</title>
        <authorList>
            <consortium name="The Broad Institute Genome Sequencing Platform"/>
            <consortium name="The Broad Institute Genome Sequencing Center for Infectious Disease"/>
            <person name="Feldgarden M."/>
            <person name="Kirby J."/>
            <person name="Kosoy M."/>
            <person name="Birtles R."/>
            <person name="Probert W.S."/>
            <person name="Chiaraviglio L."/>
            <person name="Young S.K."/>
            <person name="Zeng Q."/>
            <person name="Gargeya S."/>
            <person name="Fitzgerald M."/>
            <person name="Haas B."/>
            <person name="Abouelleil A."/>
            <person name="Alvarado L."/>
            <person name="Arachchi H.M."/>
            <person name="Berlin A."/>
            <person name="Chapman S.B."/>
            <person name="Gearin G."/>
            <person name="Goldberg J."/>
            <person name="Griggs A."/>
            <person name="Gujja S."/>
            <person name="Hansen M."/>
            <person name="Heiman D."/>
            <person name="Howarth C."/>
            <person name="Larimer J."/>
            <person name="Lui A."/>
            <person name="MacDonald P.J.P."/>
            <person name="McCowen C."/>
            <person name="Montmayeur A."/>
            <person name="Murphy C."/>
            <person name="Neiman D."/>
            <person name="Pearson M."/>
            <person name="Priest M."/>
            <person name="Roberts A."/>
            <person name="Saif S."/>
            <person name="Shea T."/>
            <person name="Sisk P."/>
            <person name="Stolte C."/>
            <person name="Sykes S."/>
            <person name="Wortman J."/>
            <person name="Nusbaum C."/>
            <person name="Birren B."/>
        </authorList>
    </citation>
    <scope>NUCLEOTIDE SEQUENCE [LARGE SCALE GENOMIC DNA]</scope>
    <source>
        <strain evidence="7 8">Th239</strain>
    </source>
</reference>
<keyword evidence="8" id="KW-1185">Reference proteome</keyword>
<dbReference type="Gene3D" id="3.40.1010.10">
    <property type="entry name" value="Cobalt-precorrin-4 Transmethylase, Domain 1"/>
    <property type="match status" value="1"/>
</dbReference>
<dbReference type="OrthoDB" id="9787825at2"/>
<dbReference type="eggNOG" id="COG2242">
    <property type="taxonomic scope" value="Bacteria"/>
</dbReference>
<evidence type="ECO:0000256" key="5">
    <source>
        <dbReference type="ARBA" id="ARBA00022691"/>
    </source>
</evidence>
<dbReference type="SUPFAM" id="SSF53335">
    <property type="entry name" value="S-adenosyl-L-methionine-dependent methyltransferases"/>
    <property type="match status" value="1"/>
</dbReference>
<dbReference type="UniPathway" id="UPA00148"/>
<accession>J0QZZ7</accession>
<dbReference type="InterPro" id="IPR012818">
    <property type="entry name" value="CbiE"/>
</dbReference>
<gene>
    <name evidence="7" type="ORF">ME5_01380</name>
</gene>
<comment type="caution">
    <text evidence="7">The sequence shown here is derived from an EMBL/GenBank/DDBJ whole genome shotgun (WGS) entry which is preliminary data.</text>
</comment>
<evidence type="ECO:0000259" key="6">
    <source>
        <dbReference type="Pfam" id="PF00590"/>
    </source>
</evidence>
<dbReference type="Pfam" id="PF00590">
    <property type="entry name" value="TP_methylase"/>
    <property type="match status" value="1"/>
</dbReference>
<dbReference type="InterPro" id="IPR035996">
    <property type="entry name" value="4pyrrol_Methylase_sf"/>
</dbReference>
<comment type="pathway">
    <text evidence="1">Cofactor biosynthesis; adenosylcobalamin biosynthesis.</text>
</comment>
<keyword evidence="3 7" id="KW-0489">Methyltransferase</keyword>
<keyword evidence="5" id="KW-0949">S-adenosyl-L-methionine</keyword>
<dbReference type="STRING" id="1094558.ME5_01380"/>